<protein>
    <submittedName>
        <fullName evidence="5">FadR family transcriptional regulator</fullName>
    </submittedName>
</protein>
<dbReference type="EMBL" id="JAERQM010000010">
    <property type="protein sequence ID" value="MBU8546888.1"/>
    <property type="molecule type" value="Genomic_DNA"/>
</dbReference>
<evidence type="ECO:0000256" key="2">
    <source>
        <dbReference type="ARBA" id="ARBA00023125"/>
    </source>
</evidence>
<sequence length="247" mass="27068">MSGAPSAPAAPRQPSLAERLEEQLRRLIDRGDFPRDCKLPTEFELCRRFGVSRPIVRGALARLREQGYVSSQQGSGSVVLRGPDAGAMRFPAVATVADVERFYEFRIAVEGETAQLAALRHTPETLAEIEAALRQAEELAPLGAPELVRDTNFRFHRAVARASGNGFFVATLEQLPNLIGLGPVEVRNFGIDDPVARARLIAAEHRNILDAIRRRDAALARAEMQAHIAAARQHIYQRQPIGLVPSG</sequence>
<dbReference type="InterPro" id="IPR000524">
    <property type="entry name" value="Tscrpt_reg_HTH_GntR"/>
</dbReference>
<dbReference type="PROSITE" id="PS50949">
    <property type="entry name" value="HTH_GNTR"/>
    <property type="match status" value="1"/>
</dbReference>
<dbReference type="Pfam" id="PF00392">
    <property type="entry name" value="GntR"/>
    <property type="match status" value="1"/>
</dbReference>
<feature type="domain" description="HTH gntR-type" evidence="4">
    <location>
        <begin position="14"/>
        <end position="82"/>
    </location>
</feature>
<keyword evidence="6" id="KW-1185">Reference proteome</keyword>
<dbReference type="InterPro" id="IPR011711">
    <property type="entry name" value="GntR_C"/>
</dbReference>
<gene>
    <name evidence="5" type="ORF">JJQ90_24425</name>
</gene>
<evidence type="ECO:0000256" key="3">
    <source>
        <dbReference type="ARBA" id="ARBA00023163"/>
    </source>
</evidence>
<keyword evidence="1" id="KW-0805">Transcription regulation</keyword>
<dbReference type="CDD" id="cd07377">
    <property type="entry name" value="WHTH_GntR"/>
    <property type="match status" value="1"/>
</dbReference>
<evidence type="ECO:0000259" key="4">
    <source>
        <dbReference type="PROSITE" id="PS50949"/>
    </source>
</evidence>
<evidence type="ECO:0000313" key="5">
    <source>
        <dbReference type="EMBL" id="MBU8546888.1"/>
    </source>
</evidence>
<evidence type="ECO:0000256" key="1">
    <source>
        <dbReference type="ARBA" id="ARBA00023015"/>
    </source>
</evidence>
<name>A0ABS6HE21_9PROT</name>
<proteinExistence type="predicted"/>
<keyword evidence="3" id="KW-0804">Transcription</keyword>
<comment type="caution">
    <text evidence="5">The sequence shown here is derived from an EMBL/GenBank/DDBJ whole genome shotgun (WGS) entry which is preliminary data.</text>
</comment>
<accession>A0ABS6HE21</accession>
<dbReference type="RefSeq" id="WP_216878911.1">
    <property type="nucleotide sequence ID" value="NZ_JAERQM010000010.1"/>
</dbReference>
<dbReference type="SMART" id="SM00345">
    <property type="entry name" value="HTH_GNTR"/>
    <property type="match status" value="1"/>
</dbReference>
<reference evidence="5 6" key="1">
    <citation type="submission" date="2021-01" db="EMBL/GenBank/DDBJ databases">
        <title>Roseomonas sp. nov, a bacterium isolated from an oil production mixture in Yumen Oilfield.</title>
        <authorList>
            <person name="Wu D."/>
        </authorList>
    </citation>
    <scope>NUCLEOTIDE SEQUENCE [LARGE SCALE GENOMIC DNA]</scope>
    <source>
        <strain evidence="5 6">ROY-5-3</strain>
    </source>
</reference>
<dbReference type="PANTHER" id="PTHR43537">
    <property type="entry name" value="TRANSCRIPTIONAL REGULATOR, GNTR FAMILY"/>
    <property type="match status" value="1"/>
</dbReference>
<dbReference type="SMART" id="SM00895">
    <property type="entry name" value="FCD"/>
    <property type="match status" value="1"/>
</dbReference>
<dbReference type="PANTHER" id="PTHR43537:SF52">
    <property type="entry name" value="FATTY ACID METABOLISM REGULATOR PROTEIN"/>
    <property type="match status" value="1"/>
</dbReference>
<evidence type="ECO:0000313" key="6">
    <source>
        <dbReference type="Proteomes" id="UP000689967"/>
    </source>
</evidence>
<keyword evidence="2" id="KW-0238">DNA-binding</keyword>
<dbReference type="Pfam" id="PF07729">
    <property type="entry name" value="FCD"/>
    <property type="match status" value="1"/>
</dbReference>
<dbReference type="Proteomes" id="UP000689967">
    <property type="component" value="Unassembled WGS sequence"/>
</dbReference>
<organism evidence="5 6">
    <name type="scientific">Falsiroseomonas oleicola</name>
    <dbReference type="NCBI Taxonomy" id="2801474"/>
    <lineage>
        <taxon>Bacteria</taxon>
        <taxon>Pseudomonadati</taxon>
        <taxon>Pseudomonadota</taxon>
        <taxon>Alphaproteobacteria</taxon>
        <taxon>Acetobacterales</taxon>
        <taxon>Roseomonadaceae</taxon>
        <taxon>Falsiroseomonas</taxon>
    </lineage>
</organism>